<keyword evidence="6" id="KW-0865">Zymogen</keyword>
<dbReference type="PROSITE" id="PS51892">
    <property type="entry name" value="SUBTILASE"/>
    <property type="match status" value="1"/>
</dbReference>
<comment type="similarity">
    <text evidence="8 9">Belongs to the peptidase S8 family.</text>
</comment>
<keyword evidence="1 8" id="KW-0645">Protease</keyword>
<feature type="compositionally biased region" description="Basic and acidic residues" evidence="10">
    <location>
        <begin position="223"/>
        <end position="232"/>
    </location>
</feature>
<reference evidence="13 14" key="1">
    <citation type="submission" date="2024-02" db="EMBL/GenBank/DDBJ databases">
        <authorList>
            <person name="Daric V."/>
            <person name="Darras S."/>
        </authorList>
    </citation>
    <scope>NUCLEOTIDE SEQUENCE [LARGE SCALE GENOMIC DNA]</scope>
</reference>
<dbReference type="InterPro" id="IPR023828">
    <property type="entry name" value="Peptidase_S8_Ser-AS"/>
</dbReference>
<dbReference type="EMBL" id="CAWYQH010000100">
    <property type="protein sequence ID" value="CAK8685621.1"/>
    <property type="molecule type" value="Genomic_DNA"/>
</dbReference>
<protein>
    <recommendedName>
        <fullName evidence="12">P/Homo B domain-containing protein</fullName>
    </recommendedName>
</protein>
<dbReference type="InterPro" id="IPR034182">
    <property type="entry name" value="Kexin/furin"/>
</dbReference>
<feature type="domain" description="P/Homo B" evidence="12">
    <location>
        <begin position="491"/>
        <end position="631"/>
    </location>
</feature>
<keyword evidence="11" id="KW-0472">Membrane</keyword>
<dbReference type="PROSITE" id="PS00138">
    <property type="entry name" value="SUBTILASE_SER"/>
    <property type="match status" value="1"/>
</dbReference>
<keyword evidence="3" id="KW-0732">Signal</keyword>
<dbReference type="PRINTS" id="PR00723">
    <property type="entry name" value="SUBTILISIN"/>
</dbReference>
<keyword evidence="4 8" id="KW-0378">Hydrolase</keyword>
<dbReference type="Gene3D" id="2.60.120.260">
    <property type="entry name" value="Galactose-binding domain-like"/>
    <property type="match status" value="1"/>
</dbReference>
<keyword evidence="11" id="KW-0812">Transmembrane</keyword>
<feature type="region of interest" description="Disordered" evidence="10">
    <location>
        <begin position="212"/>
        <end position="233"/>
    </location>
</feature>
<dbReference type="InterPro" id="IPR032815">
    <property type="entry name" value="S8_pro-domain"/>
</dbReference>
<feature type="active site" description="Charge relay system" evidence="8">
    <location>
        <position position="191"/>
    </location>
</feature>
<dbReference type="InterPro" id="IPR000209">
    <property type="entry name" value="Peptidase_S8/S53_dom"/>
</dbReference>
<keyword evidence="11" id="KW-1133">Transmembrane helix</keyword>
<organism evidence="13 14">
    <name type="scientific">Clavelina lepadiformis</name>
    <name type="common">Light-bulb sea squirt</name>
    <name type="synonym">Ascidia lepadiformis</name>
    <dbReference type="NCBI Taxonomy" id="159417"/>
    <lineage>
        <taxon>Eukaryota</taxon>
        <taxon>Metazoa</taxon>
        <taxon>Chordata</taxon>
        <taxon>Tunicata</taxon>
        <taxon>Ascidiacea</taxon>
        <taxon>Aplousobranchia</taxon>
        <taxon>Clavelinidae</taxon>
        <taxon>Clavelina</taxon>
    </lineage>
</organism>
<evidence type="ECO:0000256" key="9">
    <source>
        <dbReference type="RuleBase" id="RU003355"/>
    </source>
</evidence>
<evidence type="ECO:0000313" key="13">
    <source>
        <dbReference type="EMBL" id="CAK8685621.1"/>
    </source>
</evidence>
<dbReference type="PROSITE" id="PS00137">
    <property type="entry name" value="SUBTILASE_HIS"/>
    <property type="match status" value="1"/>
</dbReference>
<name>A0ABP0G486_CLALP</name>
<dbReference type="Pfam" id="PF16470">
    <property type="entry name" value="S8_pro-domain"/>
    <property type="match status" value="1"/>
</dbReference>
<evidence type="ECO:0000256" key="4">
    <source>
        <dbReference type="ARBA" id="ARBA00022801"/>
    </source>
</evidence>
<keyword evidence="5 8" id="KW-0720">Serine protease</keyword>
<feature type="transmembrane region" description="Helical" evidence="11">
    <location>
        <begin position="12"/>
        <end position="30"/>
    </location>
</feature>
<dbReference type="InterPro" id="IPR023827">
    <property type="entry name" value="Peptidase_S8_Asp-AS"/>
</dbReference>
<dbReference type="InterPro" id="IPR015500">
    <property type="entry name" value="Peptidase_S8_subtilisin-rel"/>
</dbReference>
<feature type="active site" description="Charge relay system" evidence="8">
    <location>
        <position position="232"/>
    </location>
</feature>
<evidence type="ECO:0000313" key="14">
    <source>
        <dbReference type="Proteomes" id="UP001642483"/>
    </source>
</evidence>
<evidence type="ECO:0000256" key="6">
    <source>
        <dbReference type="ARBA" id="ARBA00023145"/>
    </source>
</evidence>
<evidence type="ECO:0000256" key="5">
    <source>
        <dbReference type="ARBA" id="ARBA00022825"/>
    </source>
</evidence>
<dbReference type="InterPro" id="IPR002884">
    <property type="entry name" value="P_dom"/>
</dbReference>
<dbReference type="Gene3D" id="3.40.50.200">
    <property type="entry name" value="Peptidase S8/S53 domain"/>
    <property type="match status" value="1"/>
</dbReference>
<evidence type="ECO:0000259" key="12">
    <source>
        <dbReference type="PROSITE" id="PS51829"/>
    </source>
</evidence>
<dbReference type="InterPro" id="IPR022398">
    <property type="entry name" value="Peptidase_S8_His-AS"/>
</dbReference>
<dbReference type="PANTHER" id="PTHR42884:SF28">
    <property type="entry name" value="PROPROTEIN CONVERTASE SUBTILISIN_KEXIN TYPE 7"/>
    <property type="match status" value="1"/>
</dbReference>
<accession>A0ABP0G486</accession>
<sequence length="750" mass="83053">MFKLSFAICIKLLFTFSCLPTFVFWILWYTQNVSSLETRKLWTTSDNVILTNTLSIKLVMLGGETSGDLHVKANQIAYSLGMTNLGQVGELAGHFLFSLNNKTVKVTNEVVAFAHSNVEWYYQQELLTRVKRYPIPAKTYTIGNLQKPLFRDPLFSQQWHLHNKPGKLDCNVTGVWANNITGIGIVIAVVDDGVQWRHPDLVENYCADGSFDLNSDDNDPSPEPDKNDENKHGTRCAGEIAAATNSVCGVGVAYRAKFSGIRILDGPMTDSMEATAFNKHFHINDIYSCSWGPEDDGKTVDGPRPLAQAALKHGVVAGRRGLGSIFLVASGNGGNKGDNCNYDGYANSIYTVTIAAVDEFGKRPPYAEQCTSMFVSTLSSGEYPARNIVTTDWTLGKKNTQCTTGHSGTSAATPLVAGMVALMLQVQPCLGWRDIQHLFALTAIPLYEYPASNQKKSLWHTNTAKYTHNTYHGFGFLNSWRLVNAAKIWKSVPWLTSLKPICSGTNIPIPDKTAGKLIVKTEVTENDCRKHLLLSLEHILITVTLSHPNRGQLQFSFICPTGTHSVIPVRKSDTSDAGLSSWTFSTVRCWGENPVGRYQLIIEDHSRNTEEHSLKRVLQSWKITLYGSQMDLKELSERRLLMSSALNGEYIPSNSNISINCARDLDSYDITEALSDRTLKLVALLSCFFVFWGAYYSVEMALCNSNGNGGSASPKFQGDRSEECASTLNMQSLTFMEPNDHENTSNQKNT</sequence>
<keyword evidence="14" id="KW-1185">Reference proteome</keyword>
<dbReference type="Gene3D" id="3.30.70.850">
    <property type="entry name" value="Peptidase S8, pro-domain"/>
    <property type="match status" value="1"/>
</dbReference>
<dbReference type="SUPFAM" id="SSF49785">
    <property type="entry name" value="Galactose-binding domain-like"/>
    <property type="match status" value="1"/>
</dbReference>
<dbReference type="PROSITE" id="PS51829">
    <property type="entry name" value="P_HOMO_B"/>
    <property type="match status" value="1"/>
</dbReference>
<dbReference type="PROSITE" id="PS00136">
    <property type="entry name" value="SUBTILASE_ASP"/>
    <property type="match status" value="1"/>
</dbReference>
<gene>
    <name evidence="13" type="ORF">CVLEPA_LOCUS16730</name>
</gene>
<dbReference type="InterPro" id="IPR038466">
    <property type="entry name" value="S8_pro-domain_sf"/>
</dbReference>
<evidence type="ECO:0000256" key="3">
    <source>
        <dbReference type="ARBA" id="ARBA00022729"/>
    </source>
</evidence>
<keyword evidence="7" id="KW-0325">Glycoprotein</keyword>
<dbReference type="PANTHER" id="PTHR42884">
    <property type="entry name" value="PROPROTEIN CONVERTASE SUBTILISIN/KEXIN-RELATED"/>
    <property type="match status" value="1"/>
</dbReference>
<evidence type="ECO:0000256" key="10">
    <source>
        <dbReference type="SAM" id="MobiDB-lite"/>
    </source>
</evidence>
<dbReference type="Pfam" id="PF00082">
    <property type="entry name" value="Peptidase_S8"/>
    <property type="match status" value="1"/>
</dbReference>
<dbReference type="Pfam" id="PF01483">
    <property type="entry name" value="P_proprotein"/>
    <property type="match status" value="1"/>
</dbReference>
<dbReference type="Proteomes" id="UP001642483">
    <property type="component" value="Unassembled WGS sequence"/>
</dbReference>
<comment type="caution">
    <text evidence="13">The sequence shown here is derived from an EMBL/GenBank/DDBJ whole genome shotgun (WGS) entry which is preliminary data.</text>
</comment>
<dbReference type="InterPro" id="IPR036852">
    <property type="entry name" value="Peptidase_S8/S53_dom_sf"/>
</dbReference>
<proteinExistence type="inferred from homology"/>
<evidence type="ECO:0000256" key="11">
    <source>
        <dbReference type="SAM" id="Phobius"/>
    </source>
</evidence>
<evidence type="ECO:0000256" key="8">
    <source>
        <dbReference type="PROSITE-ProRule" id="PRU01240"/>
    </source>
</evidence>
<dbReference type="SUPFAM" id="SSF52743">
    <property type="entry name" value="Subtilisin-like"/>
    <property type="match status" value="1"/>
</dbReference>
<dbReference type="InterPro" id="IPR008979">
    <property type="entry name" value="Galactose-bd-like_sf"/>
</dbReference>
<evidence type="ECO:0000256" key="1">
    <source>
        <dbReference type="ARBA" id="ARBA00022670"/>
    </source>
</evidence>
<keyword evidence="2" id="KW-0165">Cleavage on pair of basic residues</keyword>
<evidence type="ECO:0000256" key="2">
    <source>
        <dbReference type="ARBA" id="ARBA00022685"/>
    </source>
</evidence>
<dbReference type="CDD" id="cd04059">
    <property type="entry name" value="Peptidases_S8_Protein_convertases_Kexins_Furin-like"/>
    <property type="match status" value="1"/>
</dbReference>
<feature type="active site" description="Charge relay system" evidence="8">
    <location>
        <position position="410"/>
    </location>
</feature>
<evidence type="ECO:0000256" key="7">
    <source>
        <dbReference type="ARBA" id="ARBA00023180"/>
    </source>
</evidence>